<feature type="region of interest" description="Disordered" evidence="1">
    <location>
        <begin position="418"/>
        <end position="477"/>
    </location>
</feature>
<protein>
    <recommendedName>
        <fullName evidence="4">Spermatogenesis associated 32</fullName>
    </recommendedName>
</protein>
<gene>
    <name evidence="2" type="ORF">HPG69_018879</name>
</gene>
<dbReference type="GO" id="GO:0048471">
    <property type="term" value="C:perinuclear region of cytoplasm"/>
    <property type="evidence" value="ECO:0007669"/>
    <property type="project" value="TreeGrafter"/>
</dbReference>
<feature type="region of interest" description="Disordered" evidence="1">
    <location>
        <begin position="141"/>
        <end position="244"/>
    </location>
</feature>
<evidence type="ECO:0008006" key="4">
    <source>
        <dbReference type="Google" id="ProtNLM"/>
    </source>
</evidence>
<dbReference type="Pfam" id="PF15310">
    <property type="entry name" value="VAD1-2"/>
    <property type="match status" value="1"/>
</dbReference>
<feature type="region of interest" description="Disordered" evidence="1">
    <location>
        <begin position="551"/>
        <end position="573"/>
    </location>
</feature>
<dbReference type="AlphaFoldDB" id="A0A7J7F990"/>
<feature type="compositionally biased region" description="Basic and acidic residues" evidence="1">
    <location>
        <begin position="551"/>
        <end position="567"/>
    </location>
</feature>
<dbReference type="Proteomes" id="UP000551758">
    <property type="component" value="Unassembled WGS sequence"/>
</dbReference>
<name>A0A7J7F990_DICBM</name>
<dbReference type="PANTHER" id="PTHR37338:SF1">
    <property type="entry name" value="SPERMATOGENESIS-ASSOCIATED PROTEIN 32"/>
    <property type="match status" value="1"/>
</dbReference>
<feature type="compositionally biased region" description="Basic residues" evidence="1">
    <location>
        <begin position="196"/>
        <end position="211"/>
    </location>
</feature>
<keyword evidence="3" id="KW-1185">Reference proteome</keyword>
<evidence type="ECO:0000256" key="1">
    <source>
        <dbReference type="SAM" id="MobiDB-lite"/>
    </source>
</evidence>
<feature type="region of interest" description="Disordered" evidence="1">
    <location>
        <begin position="1"/>
        <end position="20"/>
    </location>
</feature>
<proteinExistence type="predicted"/>
<dbReference type="PANTHER" id="PTHR37338">
    <property type="entry name" value="SPERMATOGENESIS-ASSOCIATED PROTEIN 32"/>
    <property type="match status" value="1"/>
</dbReference>
<evidence type="ECO:0000313" key="3">
    <source>
        <dbReference type="Proteomes" id="UP000551758"/>
    </source>
</evidence>
<reference evidence="2 3" key="1">
    <citation type="journal article" date="2020" name="Mol. Biol. Evol.">
        <title>Interspecific Gene Flow and the Evolution of Specialization in Black and White Rhinoceros.</title>
        <authorList>
            <person name="Moodley Y."/>
            <person name="Westbury M.V."/>
            <person name="Russo I.M."/>
            <person name="Gopalakrishnan S."/>
            <person name="Rakotoarivelo A."/>
            <person name="Olsen R.A."/>
            <person name="Prost S."/>
            <person name="Tunstall T."/>
            <person name="Ryder O.A."/>
            <person name="Dalen L."/>
            <person name="Bruford M.W."/>
        </authorList>
    </citation>
    <scope>NUCLEOTIDE SEQUENCE [LARGE SCALE GENOMIC DNA]</scope>
    <source>
        <strain evidence="2">SBR-YM</strain>
        <tissue evidence="2">Skin</tissue>
    </source>
</reference>
<comment type="caution">
    <text evidence="2">The sequence shown here is derived from an EMBL/GenBank/DDBJ whole genome shotgun (WGS) entry which is preliminary data.</text>
</comment>
<organism evidence="2 3">
    <name type="scientific">Diceros bicornis minor</name>
    <name type="common">South-central black rhinoceros</name>
    <dbReference type="NCBI Taxonomy" id="77932"/>
    <lineage>
        <taxon>Eukaryota</taxon>
        <taxon>Metazoa</taxon>
        <taxon>Chordata</taxon>
        <taxon>Craniata</taxon>
        <taxon>Vertebrata</taxon>
        <taxon>Euteleostomi</taxon>
        <taxon>Mammalia</taxon>
        <taxon>Eutheria</taxon>
        <taxon>Laurasiatheria</taxon>
        <taxon>Perissodactyla</taxon>
        <taxon>Rhinocerotidae</taxon>
        <taxon>Diceros</taxon>
    </lineage>
</organism>
<evidence type="ECO:0000313" key="2">
    <source>
        <dbReference type="EMBL" id="KAF5924478.1"/>
    </source>
</evidence>
<feature type="region of interest" description="Disordered" evidence="1">
    <location>
        <begin position="593"/>
        <end position="616"/>
    </location>
</feature>
<feature type="compositionally biased region" description="Polar residues" evidence="1">
    <location>
        <begin position="447"/>
        <end position="456"/>
    </location>
</feature>
<feature type="compositionally biased region" description="Basic and acidic residues" evidence="1">
    <location>
        <begin position="426"/>
        <end position="441"/>
    </location>
</feature>
<dbReference type="GO" id="GO:0003779">
    <property type="term" value="F:actin binding"/>
    <property type="evidence" value="ECO:0007669"/>
    <property type="project" value="TreeGrafter"/>
</dbReference>
<dbReference type="EMBL" id="JACDTQ010000987">
    <property type="protein sequence ID" value="KAF5924478.1"/>
    <property type="molecule type" value="Genomic_DNA"/>
</dbReference>
<dbReference type="InterPro" id="IPR029297">
    <property type="entry name" value="SPATA32"/>
</dbReference>
<sequence length="634" mass="69459">MPRRKPARHPPPVPEDWLPGNWTGPGPGLALLLPPECLQGIWADWEWVSWSWGKGLSEDRCHQYTGALSNLAPCLLKLAQVCVCTTHMQHLGVQQVLGGILGTWKGQRPCTSVPRAGTKTSPADSRLTSCCPPHCSGPAAEEWNLPPGGVQRGASGLRMWPPSPEDTPTHNGPNHLRSGNPERCSLPTGCAAGMSQRRRHHRRRRPHHLHRPYGPQPKSALEAEGQQPPARSPPPRQSLGQHGGDRCQWIPLLWQGVSGHYGDTGGPQGQGPPELSVETFQLEKELLELEPGHEADLDLDPELELEMEPEPEALLQSALCPVPMLKPEAELDMRPNLESHSEDPRQQGYRIESLHPYTEGLTQQDISRWSLRSDFSYPSSTEEDKVCTDQRSICVQTSKHLFWADKVIQASENSLQRAFSMQPSKRSTDETTSRRNQESVPKDTLCSKKQLQNPSAQPALPAVGPQQPPSPGLSSSSLPSALGLAELINFASSLALASSSKIDLPNLEHMIKAPPQKAVEPSTEPAVGHAAQLTMHKPEGEALTKELLEKPPEAREPQKASKQEGKNFPHPYFDFSKPGVKRATIEGEVNLLQHPAMSPTSQEAVKDSVPGTKKGSPLLLKIHFKLSSPTSPEK</sequence>
<dbReference type="GO" id="GO:0007283">
    <property type="term" value="P:spermatogenesis"/>
    <property type="evidence" value="ECO:0007669"/>
    <property type="project" value="InterPro"/>
</dbReference>
<accession>A0A7J7F990</accession>